<gene>
    <name evidence="1" type="ORF">HMPREF9447_03630</name>
</gene>
<dbReference type="AlphaFoldDB" id="K9EJH7"/>
<evidence type="ECO:0000313" key="1">
    <source>
        <dbReference type="EMBL" id="EKU89305.1"/>
    </source>
</evidence>
<keyword evidence="2" id="KW-1185">Reference proteome</keyword>
<sequence length="31" mass="3887">MKFYQNVTTLGFNYDKCRLFTLQDFRLYRGF</sequence>
<organism evidence="1 2">
    <name type="scientific">Bacteroides oleiciplenus YIT 12058</name>
    <dbReference type="NCBI Taxonomy" id="742727"/>
    <lineage>
        <taxon>Bacteria</taxon>
        <taxon>Pseudomonadati</taxon>
        <taxon>Bacteroidota</taxon>
        <taxon>Bacteroidia</taxon>
        <taxon>Bacteroidales</taxon>
        <taxon>Bacteroidaceae</taxon>
        <taxon>Bacteroides</taxon>
    </lineage>
</organism>
<reference evidence="1 2" key="1">
    <citation type="submission" date="2012-09" db="EMBL/GenBank/DDBJ databases">
        <title>The Genome Sequence of Bacteroides oleiciplenus YIT 12058.</title>
        <authorList>
            <consortium name="The Broad Institute Genome Sequencing Platform"/>
            <person name="Earl A."/>
            <person name="Ward D."/>
            <person name="Feldgarden M."/>
            <person name="Gevers D."/>
            <person name="Morotomi M."/>
            <person name="Walker B."/>
            <person name="Young S.K."/>
            <person name="Zeng Q."/>
            <person name="Gargeya S."/>
            <person name="Fitzgerald M."/>
            <person name="Haas B."/>
            <person name="Abouelleil A."/>
            <person name="Alvarado L."/>
            <person name="Arachchi H.M."/>
            <person name="Berlin A.M."/>
            <person name="Chapman S.B."/>
            <person name="Goldberg J."/>
            <person name="Griggs A."/>
            <person name="Gujja S."/>
            <person name="Hansen M."/>
            <person name="Howarth C."/>
            <person name="Imamovic A."/>
            <person name="Larimer J."/>
            <person name="McCowen C."/>
            <person name="Montmayeur A."/>
            <person name="Murphy C."/>
            <person name="Neiman D."/>
            <person name="Pearson M."/>
            <person name="Priest M."/>
            <person name="Roberts A."/>
            <person name="Saif S."/>
            <person name="Shea T."/>
            <person name="Sisk P."/>
            <person name="Sykes S."/>
            <person name="Wortman J."/>
            <person name="Nusbaum C."/>
            <person name="Birren B."/>
        </authorList>
    </citation>
    <scope>NUCLEOTIDE SEQUENCE [LARGE SCALE GENOMIC DNA]</scope>
    <source>
        <strain evidence="1 2">YIT 12058</strain>
    </source>
</reference>
<dbReference type="EMBL" id="ADLF01000015">
    <property type="protein sequence ID" value="EKU89305.1"/>
    <property type="molecule type" value="Genomic_DNA"/>
</dbReference>
<dbReference type="STRING" id="742727.HMPREF9447_03630"/>
<dbReference type="Proteomes" id="UP000009872">
    <property type="component" value="Unassembled WGS sequence"/>
</dbReference>
<evidence type="ECO:0000313" key="2">
    <source>
        <dbReference type="Proteomes" id="UP000009872"/>
    </source>
</evidence>
<protein>
    <submittedName>
        <fullName evidence="1">Uncharacterized protein</fullName>
    </submittedName>
</protein>
<comment type="caution">
    <text evidence="1">The sequence shown here is derived from an EMBL/GenBank/DDBJ whole genome shotgun (WGS) entry which is preliminary data.</text>
</comment>
<proteinExistence type="predicted"/>
<name>K9EJH7_9BACE</name>
<accession>K9EJH7</accession>
<dbReference type="HOGENOM" id="CLU_3395147_0_0_10"/>